<feature type="region of interest" description="Disordered" evidence="1">
    <location>
        <begin position="368"/>
        <end position="402"/>
    </location>
</feature>
<organism evidence="2 3">
    <name type="scientific">Achaetomium macrosporum</name>
    <dbReference type="NCBI Taxonomy" id="79813"/>
    <lineage>
        <taxon>Eukaryota</taxon>
        <taxon>Fungi</taxon>
        <taxon>Dikarya</taxon>
        <taxon>Ascomycota</taxon>
        <taxon>Pezizomycotina</taxon>
        <taxon>Sordariomycetes</taxon>
        <taxon>Sordariomycetidae</taxon>
        <taxon>Sordariales</taxon>
        <taxon>Chaetomiaceae</taxon>
        <taxon>Achaetomium</taxon>
    </lineage>
</organism>
<gene>
    <name evidence="2" type="ORF">C8A03DRAFT_19647</name>
</gene>
<feature type="region of interest" description="Disordered" evidence="1">
    <location>
        <begin position="53"/>
        <end position="128"/>
    </location>
</feature>
<accession>A0AAN7H9Q5</accession>
<feature type="region of interest" description="Disordered" evidence="1">
    <location>
        <begin position="1"/>
        <end position="37"/>
    </location>
</feature>
<reference evidence="2" key="1">
    <citation type="journal article" date="2023" name="Mol. Phylogenet. Evol.">
        <title>Genome-scale phylogeny and comparative genomics of the fungal order Sordariales.</title>
        <authorList>
            <person name="Hensen N."/>
            <person name="Bonometti L."/>
            <person name="Westerberg I."/>
            <person name="Brannstrom I.O."/>
            <person name="Guillou S."/>
            <person name="Cros-Aarteil S."/>
            <person name="Calhoun S."/>
            <person name="Haridas S."/>
            <person name="Kuo A."/>
            <person name="Mondo S."/>
            <person name="Pangilinan J."/>
            <person name="Riley R."/>
            <person name="LaButti K."/>
            <person name="Andreopoulos B."/>
            <person name="Lipzen A."/>
            <person name="Chen C."/>
            <person name="Yan M."/>
            <person name="Daum C."/>
            <person name="Ng V."/>
            <person name="Clum A."/>
            <person name="Steindorff A."/>
            <person name="Ohm R.A."/>
            <person name="Martin F."/>
            <person name="Silar P."/>
            <person name="Natvig D.O."/>
            <person name="Lalanne C."/>
            <person name="Gautier V."/>
            <person name="Ament-Velasquez S.L."/>
            <person name="Kruys A."/>
            <person name="Hutchinson M.I."/>
            <person name="Powell A.J."/>
            <person name="Barry K."/>
            <person name="Miller A.N."/>
            <person name="Grigoriev I.V."/>
            <person name="Debuchy R."/>
            <person name="Gladieux P."/>
            <person name="Hiltunen Thoren M."/>
            <person name="Johannesson H."/>
        </authorList>
    </citation>
    <scope>NUCLEOTIDE SEQUENCE</scope>
    <source>
        <strain evidence="2">CBS 532.94</strain>
    </source>
</reference>
<protein>
    <submittedName>
        <fullName evidence="2">Uncharacterized protein</fullName>
    </submittedName>
</protein>
<comment type="caution">
    <text evidence="2">The sequence shown here is derived from an EMBL/GenBank/DDBJ whole genome shotgun (WGS) entry which is preliminary data.</text>
</comment>
<feature type="region of interest" description="Disordered" evidence="1">
    <location>
        <begin position="222"/>
        <end position="269"/>
    </location>
</feature>
<dbReference type="AlphaFoldDB" id="A0AAN7H9Q5"/>
<sequence length="414" mass="45904">MQYRTNYGREQRSAGPWPSARPYKGPARVPEGHFDPDELTRRLYVVLAEQRLQAERQQRARGERSGRRDGTRHRDGARPGREKQQKPAEPTADLITELRRTESAKSKPSHTALAASAPAAANQASQYRHVPSQAASQFVRTTTVDNIRNSDLIHKLSKRALKFHLEGPRTVRPPQEGGGGGETTVAPAELSRALQQTQAQRDKILDRNQFQRTRILEEAAQLDHEQQSPRKHTLEDEFLRLLRPPSRHNTRRNSTGNAADTHLSDDNRNHHHVRRSLIAMEPLMDVLAEETYDLTTTATTTTAPPRPPAPGAGAEEPHPLCRFPPSDRARVDWTQSDESRSNNNGRPKLLLSLPLLRKADSLWTLRGLGRRGSKDSSVQSPVGGGGGGGVAEGKGDEVSPTKAGKAGFFAKFKR</sequence>
<feature type="compositionally biased region" description="Basic and acidic residues" evidence="1">
    <location>
        <begin position="315"/>
        <end position="331"/>
    </location>
</feature>
<evidence type="ECO:0000313" key="2">
    <source>
        <dbReference type="EMBL" id="KAK4233239.1"/>
    </source>
</evidence>
<keyword evidence="3" id="KW-1185">Reference proteome</keyword>
<dbReference type="Proteomes" id="UP001303760">
    <property type="component" value="Unassembled WGS sequence"/>
</dbReference>
<feature type="compositionally biased region" description="Basic and acidic residues" evidence="1">
    <location>
        <begin position="222"/>
        <end position="240"/>
    </location>
</feature>
<feature type="compositionally biased region" description="Polar residues" evidence="1">
    <location>
        <begin position="333"/>
        <end position="345"/>
    </location>
</feature>
<name>A0AAN7H9Q5_9PEZI</name>
<feature type="compositionally biased region" description="Low complexity" evidence="1">
    <location>
        <begin position="112"/>
        <end position="124"/>
    </location>
</feature>
<evidence type="ECO:0000313" key="3">
    <source>
        <dbReference type="Proteomes" id="UP001303760"/>
    </source>
</evidence>
<reference evidence="2" key="2">
    <citation type="submission" date="2023-05" db="EMBL/GenBank/DDBJ databases">
        <authorList>
            <consortium name="Lawrence Berkeley National Laboratory"/>
            <person name="Steindorff A."/>
            <person name="Hensen N."/>
            <person name="Bonometti L."/>
            <person name="Westerberg I."/>
            <person name="Brannstrom I.O."/>
            <person name="Guillou S."/>
            <person name="Cros-Aarteil S."/>
            <person name="Calhoun S."/>
            <person name="Haridas S."/>
            <person name="Kuo A."/>
            <person name="Mondo S."/>
            <person name="Pangilinan J."/>
            <person name="Riley R."/>
            <person name="Labutti K."/>
            <person name="Andreopoulos B."/>
            <person name="Lipzen A."/>
            <person name="Chen C."/>
            <person name="Yanf M."/>
            <person name="Daum C."/>
            <person name="Ng V."/>
            <person name="Clum A."/>
            <person name="Ohm R."/>
            <person name="Martin F."/>
            <person name="Silar P."/>
            <person name="Natvig D."/>
            <person name="Lalanne C."/>
            <person name="Gautier V."/>
            <person name="Ament-Velasquez S.L."/>
            <person name="Kruys A."/>
            <person name="Hutchinson M.I."/>
            <person name="Powell A.J."/>
            <person name="Barry K."/>
            <person name="Miller A.N."/>
            <person name="Grigoriev I.V."/>
            <person name="Debuchy R."/>
            <person name="Gladieux P."/>
            <person name="Thoren M.H."/>
            <person name="Johannesson H."/>
        </authorList>
    </citation>
    <scope>NUCLEOTIDE SEQUENCE</scope>
    <source>
        <strain evidence="2">CBS 532.94</strain>
    </source>
</reference>
<dbReference type="EMBL" id="MU860616">
    <property type="protein sequence ID" value="KAK4233239.1"/>
    <property type="molecule type" value="Genomic_DNA"/>
</dbReference>
<proteinExistence type="predicted"/>
<feature type="compositionally biased region" description="Basic and acidic residues" evidence="1">
    <location>
        <begin position="96"/>
        <end position="105"/>
    </location>
</feature>
<feature type="compositionally biased region" description="Basic and acidic residues" evidence="1">
    <location>
        <begin position="53"/>
        <end position="86"/>
    </location>
</feature>
<evidence type="ECO:0000256" key="1">
    <source>
        <dbReference type="SAM" id="MobiDB-lite"/>
    </source>
</evidence>
<feature type="compositionally biased region" description="Gly residues" evidence="1">
    <location>
        <begin position="382"/>
        <end position="392"/>
    </location>
</feature>
<feature type="region of interest" description="Disordered" evidence="1">
    <location>
        <begin position="296"/>
        <end position="347"/>
    </location>
</feature>